<evidence type="ECO:0000256" key="1">
    <source>
        <dbReference type="SAM" id="MobiDB-lite"/>
    </source>
</evidence>
<comment type="caution">
    <text evidence="2">The sequence shown here is derived from an EMBL/GenBank/DDBJ whole genome shotgun (WGS) entry which is preliminary data.</text>
</comment>
<feature type="region of interest" description="Disordered" evidence="1">
    <location>
        <begin position="74"/>
        <end position="108"/>
    </location>
</feature>
<keyword evidence="3" id="KW-1185">Reference proteome</keyword>
<dbReference type="Proteomes" id="UP001620645">
    <property type="component" value="Unassembled WGS sequence"/>
</dbReference>
<dbReference type="EMBL" id="JBICCN010000297">
    <property type="protein sequence ID" value="KAL3080145.1"/>
    <property type="molecule type" value="Genomic_DNA"/>
</dbReference>
<proteinExistence type="predicted"/>
<feature type="compositionally biased region" description="Acidic residues" evidence="1">
    <location>
        <begin position="95"/>
        <end position="107"/>
    </location>
</feature>
<organism evidence="2 3">
    <name type="scientific">Heterodera schachtii</name>
    <name type="common">Sugarbeet cyst nematode worm</name>
    <name type="synonym">Tylenchus schachtii</name>
    <dbReference type="NCBI Taxonomy" id="97005"/>
    <lineage>
        <taxon>Eukaryota</taxon>
        <taxon>Metazoa</taxon>
        <taxon>Ecdysozoa</taxon>
        <taxon>Nematoda</taxon>
        <taxon>Chromadorea</taxon>
        <taxon>Rhabditida</taxon>
        <taxon>Tylenchina</taxon>
        <taxon>Tylenchomorpha</taxon>
        <taxon>Tylenchoidea</taxon>
        <taxon>Heteroderidae</taxon>
        <taxon>Heteroderinae</taxon>
        <taxon>Heterodera</taxon>
    </lineage>
</organism>
<evidence type="ECO:0000313" key="3">
    <source>
        <dbReference type="Proteomes" id="UP001620645"/>
    </source>
</evidence>
<name>A0ABD2IS79_HETSC</name>
<dbReference type="AlphaFoldDB" id="A0ABD2IS79"/>
<protein>
    <submittedName>
        <fullName evidence="2">Uncharacterized protein</fullName>
    </submittedName>
</protein>
<gene>
    <name evidence="2" type="ORF">niasHS_013817</name>
</gene>
<feature type="compositionally biased region" description="Polar residues" evidence="1">
    <location>
        <begin position="74"/>
        <end position="86"/>
    </location>
</feature>
<evidence type="ECO:0000313" key="2">
    <source>
        <dbReference type="EMBL" id="KAL3080145.1"/>
    </source>
</evidence>
<sequence length="127" mass="14852">MTILGERVMVGRTARLSLHIKKHRREGIKPTTDQRLLFAADQQQQSPPHYEKQKHPLFCAFWIDFPLEKQINANKYNNTAQNTSPNHPDHRSSIIDEDTTIDGDDDEWKWKKKGWRGTMGEVPPNFE</sequence>
<reference evidence="2 3" key="1">
    <citation type="submission" date="2024-10" db="EMBL/GenBank/DDBJ databases">
        <authorList>
            <person name="Kim D."/>
        </authorList>
    </citation>
    <scope>NUCLEOTIDE SEQUENCE [LARGE SCALE GENOMIC DNA]</scope>
    <source>
        <strain evidence="2">Taebaek</strain>
    </source>
</reference>
<accession>A0ABD2IS79</accession>